<dbReference type="Pfam" id="PF00550">
    <property type="entry name" value="PP-binding"/>
    <property type="match status" value="1"/>
</dbReference>
<keyword evidence="3 7" id="KW-0597">Phosphoprotein</keyword>
<evidence type="ECO:0000256" key="1">
    <source>
        <dbReference type="ARBA" id="ARBA00022450"/>
    </source>
</evidence>
<evidence type="ECO:0000256" key="4">
    <source>
        <dbReference type="ARBA" id="ARBA00022832"/>
    </source>
</evidence>
<evidence type="ECO:0000313" key="9">
    <source>
        <dbReference type="EMBL" id="MDO8168133.1"/>
    </source>
</evidence>
<dbReference type="EMBL" id="JAOSID010000004">
    <property type="protein sequence ID" value="MDO8168133.1"/>
    <property type="molecule type" value="Genomic_DNA"/>
</dbReference>
<comment type="function">
    <text evidence="7">Carrier of the growing fatty acid chain in fatty acid biosynthesis.</text>
</comment>
<evidence type="ECO:0000259" key="8">
    <source>
        <dbReference type="PROSITE" id="PS50075"/>
    </source>
</evidence>
<keyword evidence="4 7" id="KW-0276">Fatty acid metabolism</keyword>
<keyword evidence="7" id="KW-0963">Cytoplasm</keyword>
<keyword evidence="10" id="KW-1185">Reference proteome</keyword>
<sequence length="78" mass="8939">MILTKIRKIIARKLSISEDQIALQTKLKDDLCIDSIDAVDLVIELEQVFKIKISDEALQQFKTVQDMVDHIKCSLHNS</sequence>
<dbReference type="PANTHER" id="PTHR20863">
    <property type="entry name" value="ACYL CARRIER PROTEIN"/>
    <property type="match status" value="1"/>
</dbReference>
<proteinExistence type="inferred from homology"/>
<comment type="pathway">
    <text evidence="7">Lipid metabolism; fatty acid biosynthesis.</text>
</comment>
<feature type="modified residue" description="O-(pantetheine 4'-phosphoryl)serine" evidence="7">
    <location>
        <position position="35"/>
    </location>
</feature>
<keyword evidence="1 7" id="KW-0596">Phosphopantetheine</keyword>
<protein>
    <recommendedName>
        <fullName evidence="7">Acyl carrier protein</fullName>
        <shortName evidence="7">ACP</shortName>
    </recommendedName>
</protein>
<accession>A0ABT9DDL8</accession>
<dbReference type="HAMAP" id="MF_01217">
    <property type="entry name" value="Acyl_carrier"/>
    <property type="match status" value="1"/>
</dbReference>
<evidence type="ECO:0000256" key="2">
    <source>
        <dbReference type="ARBA" id="ARBA00022516"/>
    </source>
</evidence>
<comment type="subcellular location">
    <subcellularLocation>
        <location evidence="7">Cytoplasm</location>
    </subcellularLocation>
</comment>
<evidence type="ECO:0000313" key="10">
    <source>
        <dbReference type="Proteomes" id="UP001172036"/>
    </source>
</evidence>
<organism evidence="9 10">
    <name type="scientific">Candidatus Phytoplasma melaleucae</name>
    <dbReference type="NCBI Taxonomy" id="2982630"/>
    <lineage>
        <taxon>Bacteria</taxon>
        <taxon>Bacillati</taxon>
        <taxon>Mycoplasmatota</taxon>
        <taxon>Mollicutes</taxon>
        <taxon>Acholeplasmatales</taxon>
        <taxon>Acholeplasmataceae</taxon>
        <taxon>Candidatus Phytoplasma</taxon>
    </lineage>
</organism>
<dbReference type="NCBIfam" id="NF002148">
    <property type="entry name" value="PRK00982.1-2"/>
    <property type="match status" value="1"/>
</dbReference>
<name>A0ABT9DDL8_9MOLU</name>
<keyword evidence="5 7" id="KW-0443">Lipid metabolism</keyword>
<reference evidence="9 10" key="1">
    <citation type="journal article" date="2023" name="Int. J. Syst. Evol. Microbiol.">
        <title>The observation of taxonomic boundaries for the 16SrII and 16SrXXV phytoplasmas using genome-based delimitation.</title>
        <authorList>
            <person name="Rodrigues Jardim B."/>
            <person name="Tran-Nguyen L.T.T."/>
            <person name="Gambley C."/>
            <person name="Al-Sadi A.M."/>
            <person name="Al-Subhi A.M."/>
            <person name="Foissac X."/>
            <person name="Salar P."/>
            <person name="Cai H."/>
            <person name="Yang J.Y."/>
            <person name="Davis R."/>
            <person name="Jones L."/>
            <person name="Rodoni B."/>
            <person name="Constable F.E."/>
        </authorList>
    </citation>
    <scope>NUCLEOTIDE SEQUENCE [LARGE SCALE GENOMIC DNA]</scope>
    <source>
        <strain evidence="9">BAWM-155c</strain>
    </source>
</reference>
<dbReference type="Gene3D" id="1.10.1200.10">
    <property type="entry name" value="ACP-like"/>
    <property type="match status" value="1"/>
</dbReference>
<comment type="similarity">
    <text evidence="7">Belongs to the acyl carrier protein (ACP) family.</text>
</comment>
<feature type="domain" description="Carrier" evidence="8">
    <location>
        <begin position="1"/>
        <end position="75"/>
    </location>
</feature>
<evidence type="ECO:0000256" key="5">
    <source>
        <dbReference type="ARBA" id="ARBA00023098"/>
    </source>
</evidence>
<evidence type="ECO:0000256" key="6">
    <source>
        <dbReference type="ARBA" id="ARBA00023160"/>
    </source>
</evidence>
<dbReference type="Proteomes" id="UP001172036">
    <property type="component" value="Unassembled WGS sequence"/>
</dbReference>
<dbReference type="NCBIfam" id="NF002150">
    <property type="entry name" value="PRK00982.1-4"/>
    <property type="match status" value="1"/>
</dbReference>
<keyword evidence="2 7" id="KW-0444">Lipid biosynthesis</keyword>
<comment type="PTM">
    <text evidence="7">4'-phosphopantetheine is transferred from CoA to a specific serine of apo-ACP by AcpS. This modification is essential for activity because fatty acids are bound in thioester linkage to the sulfhydryl of the prosthetic group.</text>
</comment>
<comment type="caution">
    <text evidence="9">The sequence shown here is derived from an EMBL/GenBank/DDBJ whole genome shotgun (WGS) entry which is preliminary data.</text>
</comment>
<evidence type="ECO:0000256" key="7">
    <source>
        <dbReference type="HAMAP-Rule" id="MF_01217"/>
    </source>
</evidence>
<dbReference type="SUPFAM" id="SSF47336">
    <property type="entry name" value="ACP-like"/>
    <property type="match status" value="1"/>
</dbReference>
<dbReference type="InterPro" id="IPR036736">
    <property type="entry name" value="ACP-like_sf"/>
</dbReference>
<dbReference type="InterPro" id="IPR009081">
    <property type="entry name" value="PP-bd_ACP"/>
</dbReference>
<keyword evidence="6 7" id="KW-0275">Fatty acid biosynthesis</keyword>
<dbReference type="InterPro" id="IPR003231">
    <property type="entry name" value="ACP"/>
</dbReference>
<dbReference type="RefSeq" id="WP_304515336.1">
    <property type="nucleotide sequence ID" value="NZ_JAOSID010000004.1"/>
</dbReference>
<dbReference type="PROSITE" id="PS50075">
    <property type="entry name" value="CARRIER"/>
    <property type="match status" value="1"/>
</dbReference>
<evidence type="ECO:0000256" key="3">
    <source>
        <dbReference type="ARBA" id="ARBA00022553"/>
    </source>
</evidence>
<dbReference type="PANTHER" id="PTHR20863:SF76">
    <property type="entry name" value="CARRIER DOMAIN-CONTAINING PROTEIN"/>
    <property type="match status" value="1"/>
</dbReference>
<gene>
    <name evidence="7" type="primary">acpP</name>
    <name evidence="9" type="ORF">OC680_01375</name>
</gene>